<name>A0A0C3G0Y7_PILCF</name>
<keyword evidence="1" id="KW-0732">Signal</keyword>
<dbReference type="HOGENOM" id="CLU_2580367_0_0_1"/>
<dbReference type="AlphaFoldDB" id="A0A0C3G0Y7"/>
<proteinExistence type="predicted"/>
<reference evidence="3" key="2">
    <citation type="submission" date="2015-01" db="EMBL/GenBank/DDBJ databases">
        <title>Evolutionary Origins and Diversification of the Mycorrhizal Mutualists.</title>
        <authorList>
            <consortium name="DOE Joint Genome Institute"/>
            <consortium name="Mycorrhizal Genomics Consortium"/>
            <person name="Kohler A."/>
            <person name="Kuo A."/>
            <person name="Nagy L.G."/>
            <person name="Floudas D."/>
            <person name="Copeland A."/>
            <person name="Barry K.W."/>
            <person name="Cichocki N."/>
            <person name="Veneault-Fourrey C."/>
            <person name="LaButti K."/>
            <person name="Lindquist E.A."/>
            <person name="Lipzen A."/>
            <person name="Lundell T."/>
            <person name="Morin E."/>
            <person name="Murat C."/>
            <person name="Riley R."/>
            <person name="Ohm R."/>
            <person name="Sun H."/>
            <person name="Tunlid A."/>
            <person name="Henrissat B."/>
            <person name="Grigoriev I.V."/>
            <person name="Hibbett D.S."/>
            <person name="Martin F."/>
        </authorList>
    </citation>
    <scope>NUCLEOTIDE SEQUENCE [LARGE SCALE GENOMIC DNA]</scope>
    <source>
        <strain evidence="3">F 1598</strain>
    </source>
</reference>
<feature type="signal peptide" evidence="1">
    <location>
        <begin position="1"/>
        <end position="22"/>
    </location>
</feature>
<evidence type="ECO:0000313" key="3">
    <source>
        <dbReference type="Proteomes" id="UP000054166"/>
    </source>
</evidence>
<feature type="non-terminal residue" evidence="2">
    <location>
        <position position="1"/>
    </location>
</feature>
<protein>
    <submittedName>
        <fullName evidence="2">Uncharacterized protein</fullName>
    </submittedName>
</protein>
<gene>
    <name evidence="2" type="ORF">PILCRDRAFT_818729</name>
</gene>
<accession>A0A0C3G0Y7</accession>
<dbReference type="InParanoid" id="A0A0C3G0Y7"/>
<feature type="chain" id="PRO_5002164597" evidence="1">
    <location>
        <begin position="23"/>
        <end position="81"/>
    </location>
</feature>
<organism evidence="2 3">
    <name type="scientific">Piloderma croceum (strain F 1598)</name>
    <dbReference type="NCBI Taxonomy" id="765440"/>
    <lineage>
        <taxon>Eukaryota</taxon>
        <taxon>Fungi</taxon>
        <taxon>Dikarya</taxon>
        <taxon>Basidiomycota</taxon>
        <taxon>Agaricomycotina</taxon>
        <taxon>Agaricomycetes</taxon>
        <taxon>Agaricomycetidae</taxon>
        <taxon>Atheliales</taxon>
        <taxon>Atheliaceae</taxon>
        <taxon>Piloderma</taxon>
    </lineage>
</organism>
<reference evidence="2 3" key="1">
    <citation type="submission" date="2014-04" db="EMBL/GenBank/DDBJ databases">
        <authorList>
            <consortium name="DOE Joint Genome Institute"/>
            <person name="Kuo A."/>
            <person name="Tarkka M."/>
            <person name="Buscot F."/>
            <person name="Kohler A."/>
            <person name="Nagy L.G."/>
            <person name="Floudas D."/>
            <person name="Copeland A."/>
            <person name="Barry K.W."/>
            <person name="Cichocki N."/>
            <person name="Veneault-Fourrey C."/>
            <person name="LaButti K."/>
            <person name="Lindquist E.A."/>
            <person name="Lipzen A."/>
            <person name="Lundell T."/>
            <person name="Morin E."/>
            <person name="Murat C."/>
            <person name="Sun H."/>
            <person name="Tunlid A."/>
            <person name="Henrissat B."/>
            <person name="Grigoriev I.V."/>
            <person name="Hibbett D.S."/>
            <person name="Martin F."/>
            <person name="Nordberg H.P."/>
            <person name="Cantor M.N."/>
            <person name="Hua S.X."/>
        </authorList>
    </citation>
    <scope>NUCLEOTIDE SEQUENCE [LARGE SCALE GENOMIC DNA]</scope>
    <source>
        <strain evidence="2 3">F 1598</strain>
    </source>
</reference>
<evidence type="ECO:0000256" key="1">
    <source>
        <dbReference type="SAM" id="SignalP"/>
    </source>
</evidence>
<sequence>HAIVNIIFLSQWSLAGIAEIDAIRTLDNFNEQTRPSLSVPSHGMHISVVLLPIRYLTRPPLIGRQGSELLCESLFRTPGPA</sequence>
<keyword evidence="3" id="KW-1185">Reference proteome</keyword>
<evidence type="ECO:0000313" key="2">
    <source>
        <dbReference type="EMBL" id="KIM84371.1"/>
    </source>
</evidence>
<dbReference type="EMBL" id="KN832988">
    <property type="protein sequence ID" value="KIM84371.1"/>
    <property type="molecule type" value="Genomic_DNA"/>
</dbReference>
<dbReference type="Proteomes" id="UP000054166">
    <property type="component" value="Unassembled WGS sequence"/>
</dbReference>